<evidence type="ECO:0000313" key="8">
    <source>
        <dbReference type="EMBL" id="RYN40473.1"/>
    </source>
</evidence>
<feature type="region of interest" description="Disordered" evidence="5">
    <location>
        <begin position="1"/>
        <end position="98"/>
    </location>
</feature>
<evidence type="ECO:0000313" key="9">
    <source>
        <dbReference type="Proteomes" id="UP000292402"/>
    </source>
</evidence>
<name>A0A4Q4M3G4_9PLEO</name>
<gene>
    <name evidence="8" type="ORF">AA0114_g11041</name>
</gene>
<feature type="compositionally biased region" description="Basic and acidic residues" evidence="5">
    <location>
        <begin position="377"/>
        <end position="396"/>
    </location>
</feature>
<evidence type="ECO:0000259" key="7">
    <source>
        <dbReference type="Pfam" id="PF25438"/>
    </source>
</evidence>
<dbReference type="GO" id="GO:0015095">
    <property type="term" value="F:magnesium ion transmembrane transporter activity"/>
    <property type="evidence" value="ECO:0007669"/>
    <property type="project" value="TreeGrafter"/>
</dbReference>
<feature type="compositionally biased region" description="Polar residues" evidence="5">
    <location>
        <begin position="1050"/>
        <end position="1061"/>
    </location>
</feature>
<feature type="region of interest" description="Disordered" evidence="5">
    <location>
        <begin position="351"/>
        <end position="401"/>
    </location>
</feature>
<evidence type="ECO:0000256" key="2">
    <source>
        <dbReference type="ARBA" id="ARBA00022692"/>
    </source>
</evidence>
<dbReference type="GO" id="GO:0000287">
    <property type="term" value="F:magnesium ion binding"/>
    <property type="evidence" value="ECO:0007669"/>
    <property type="project" value="TreeGrafter"/>
</dbReference>
<dbReference type="InterPro" id="IPR002523">
    <property type="entry name" value="MgTranspt_CorA/ZnTranspt_ZntB"/>
</dbReference>
<feature type="region of interest" description="Disordered" evidence="5">
    <location>
        <begin position="152"/>
        <end position="234"/>
    </location>
</feature>
<evidence type="ECO:0000256" key="4">
    <source>
        <dbReference type="ARBA" id="ARBA00023136"/>
    </source>
</evidence>
<feature type="region of interest" description="Disordered" evidence="5">
    <location>
        <begin position="417"/>
        <end position="439"/>
    </location>
</feature>
<feature type="transmembrane region" description="Helical" evidence="6">
    <location>
        <begin position="1550"/>
        <end position="1572"/>
    </location>
</feature>
<dbReference type="GO" id="GO:0005886">
    <property type="term" value="C:plasma membrane"/>
    <property type="evidence" value="ECO:0007669"/>
    <property type="project" value="UniProtKB-SubCell"/>
</dbReference>
<evidence type="ECO:0000256" key="6">
    <source>
        <dbReference type="SAM" id="Phobius"/>
    </source>
</evidence>
<keyword evidence="2 6" id="KW-0812">Transmembrane</keyword>
<sequence>MHGDSDDNVGRVGADDGDAQAEIRVPSSAVRPHAEDKVESSEDEVVWKGRSTGQTTHLPTKRSTKSRTTPGATPSVDPASDHRARRSEATKNRMTTPSYSYPYSSGLYQPYAQPFWPHSPTYPLIYPPTYPLSYPSAYPRFYALPEPYKDADPMIQDGLSQQNTHHGETSKSRSRSVTFSPEIATMGEKPQKSSKIISEPTKKGRSKEKTKIRQKLSSPPSGPAHHKIDKVDSINGEDTTILDYSDIHPSIVEEQSDDSTSHFMYEDPTPPSHSRGRAASVTPAHHEMVLYKDPRVSNVAEAAQEHMANPLYPLHYNAIHSEPLASRIEPHRFSLNPDDMDMMPLDLPFAIQEPGGLTRSPDSMPMTTPVDPLQTDRLQRPSRDPSLRSIDPEHAEGTQASYTTVEDMQRAANDMTVTESLSRKASQVDLADGRTSRRAKHHELEGLIIAVTVQSNHATFYSQFSIPSQMKWPNHMSDVDNLRMDVKRAVSAKRLRRRDGSFSMELYCEEGPSSGKENQDYQMQWLHMQTHRLNLTDFENACLNAPDISSKTRFTMLRLFEQIRTKHQKQQFDGYCIEPGTVLRYDGMSSGTTDATQSSAIFMCFPYLSVGARQQTFKSPEDEYPTRSILQTLYPYESTALREETPSFCSDLHQALDQVLYVPQCWVVILNSDTVISCSELKLDNLKDESITISHHKKYFPPVTSHQGEVPIRVEDYLIDDDESDVSSMTGTFDSPVGDVETPLSGGTRDDTIQQFPSHSILNPALGPTIKESTISEDHPSAAGSPRTQVSFGSLQIAVPNDETHEKRLQSSSLTEEEAAEAEASILAVLDTLKSPHMTIEYLERFNTYITYVLTLWGRAPPGEQRRQFSVLSRLQDGLFRAEVLHGMCDIESQDSVFSSNLNYRDAMLKALGFVDSSVQKELESLGEVVMDAMTLFRGISDSNTRNAIRIAKKALRDQREVLKLETSERLPLSDSTSGSGVDNVKPFLTWVLVDAELDQKENTERVAAEYLHGMMREIEQSLLQRNEHSYDLCRELTISDLVYSLQASTPHRSPMTSSSVAPGHQRTPSRPAPWMATLQVLTSFGTMLENRPPEDPVLSAQKNMVRAAIDELFACLKRFVGLYVPCDYAHSVCYKLWGSMALLNNSATLVFKEEEHPRPLYIIRPLQTSFLRDRNIKKPMVPISSCLECKDGHTYKSHQEALTHLNKVHFRDGSLRHHQTARRYFVRTENDLRNERASKQHLWLLQICIQYFETLVTRGEKLHLGVAEGKQTDRRRYQLPDGLLDCFEETVLFLMQATTSVVAIRNEASIWKHTPGKAIDDLETPAVQSALEELGKLGESAQASMTRAEKAVVLAGGEGSTVSIGNAGPEFLVSIVLQNIARRHLLTDVKMDVNQLYQEYTSKLEYQIYQFPRKRLLRTIHKLQEELTVVQLVNSWQTKAFDNFLQILDPRTFKLPTSDRISLFLPESECISESLKSLQSKAVELEALKKRTQYLREQLKQSVEILEEDHGKAILMFTIITTIFLPLSFVTSLFGMNTSDIRNIDRTQAFFWVIAIPFTAVIVLVAILLAYRGDKLYDLVVQTIHEVKERHMKTGLPIAPLQDEREWGNLFSFARPSRALRSRSNVATNNIELNTLASSSASRSALVT</sequence>
<feature type="region of interest" description="Disordered" evidence="5">
    <location>
        <begin position="1050"/>
        <end position="1070"/>
    </location>
</feature>
<evidence type="ECO:0000256" key="1">
    <source>
        <dbReference type="ARBA" id="ARBA00004651"/>
    </source>
</evidence>
<accession>A0A4Q4M3G4</accession>
<organism evidence="8 9">
    <name type="scientific">Alternaria tenuissima</name>
    <dbReference type="NCBI Taxonomy" id="119927"/>
    <lineage>
        <taxon>Eukaryota</taxon>
        <taxon>Fungi</taxon>
        <taxon>Dikarya</taxon>
        <taxon>Ascomycota</taxon>
        <taxon>Pezizomycotina</taxon>
        <taxon>Dothideomycetes</taxon>
        <taxon>Pleosporomycetidae</taxon>
        <taxon>Pleosporales</taxon>
        <taxon>Pleosporineae</taxon>
        <taxon>Pleosporaceae</taxon>
        <taxon>Alternaria</taxon>
        <taxon>Alternaria sect. Alternaria</taxon>
        <taxon>Alternaria alternata complex</taxon>
    </lineage>
</organism>
<proteinExistence type="predicted"/>
<reference evidence="9" key="1">
    <citation type="journal article" date="2019" name="bioRxiv">
        <title>Genomics, evolutionary history and diagnostics of the Alternaria alternata species group including apple and Asian pear pathotypes.</title>
        <authorList>
            <person name="Armitage A.D."/>
            <person name="Cockerton H.M."/>
            <person name="Sreenivasaprasad S."/>
            <person name="Woodhall J.W."/>
            <person name="Lane C.R."/>
            <person name="Harrison R.J."/>
            <person name="Clarkson J.P."/>
        </authorList>
    </citation>
    <scope>NUCLEOTIDE SEQUENCE [LARGE SCALE GENOMIC DNA]</scope>
    <source>
        <strain evidence="9">FERA 1082</strain>
    </source>
</reference>
<dbReference type="PANTHER" id="PTHR46494:SF1">
    <property type="entry name" value="CORA FAMILY METAL ION TRANSPORTER (EUROFUNG)"/>
    <property type="match status" value="1"/>
</dbReference>
<feature type="compositionally biased region" description="Basic and acidic residues" evidence="5">
    <location>
        <begin position="79"/>
        <end position="91"/>
    </location>
</feature>
<dbReference type="SUPFAM" id="SSF144083">
    <property type="entry name" value="Magnesium transport protein CorA, transmembrane region"/>
    <property type="match status" value="1"/>
</dbReference>
<feature type="compositionally biased region" description="Basic residues" evidence="5">
    <location>
        <begin position="203"/>
        <end position="214"/>
    </location>
</feature>
<dbReference type="EMBL" id="PDXA01000054">
    <property type="protein sequence ID" value="RYN40473.1"/>
    <property type="molecule type" value="Genomic_DNA"/>
</dbReference>
<comment type="caution">
    <text evidence="8">The sequence shown here is derived from an EMBL/GenBank/DDBJ whole genome shotgun (WGS) entry which is preliminary data.</text>
</comment>
<dbReference type="InterPro" id="IPR057218">
    <property type="entry name" value="DUF7896"/>
</dbReference>
<dbReference type="PANTHER" id="PTHR46494">
    <property type="entry name" value="CORA FAMILY METAL ION TRANSPORTER (EUROFUNG)"/>
    <property type="match status" value="1"/>
</dbReference>
<evidence type="ECO:0000256" key="3">
    <source>
        <dbReference type="ARBA" id="ARBA00022989"/>
    </source>
</evidence>
<dbReference type="GO" id="GO:0050897">
    <property type="term" value="F:cobalt ion binding"/>
    <property type="evidence" value="ECO:0007669"/>
    <property type="project" value="TreeGrafter"/>
</dbReference>
<feature type="domain" description="DUF7896" evidence="7">
    <location>
        <begin position="1176"/>
        <end position="1216"/>
    </location>
</feature>
<keyword evidence="3 6" id="KW-1133">Transmembrane helix</keyword>
<protein>
    <recommendedName>
        <fullName evidence="7">DUF7896 domain-containing protein</fullName>
    </recommendedName>
</protein>
<dbReference type="InterPro" id="IPR045863">
    <property type="entry name" value="CorA_TM1_TM2"/>
</dbReference>
<keyword evidence="4 6" id="KW-0472">Membrane</keyword>
<evidence type="ECO:0000256" key="5">
    <source>
        <dbReference type="SAM" id="MobiDB-lite"/>
    </source>
</evidence>
<dbReference type="GO" id="GO:0015087">
    <property type="term" value="F:cobalt ion transmembrane transporter activity"/>
    <property type="evidence" value="ECO:0007669"/>
    <property type="project" value="TreeGrafter"/>
</dbReference>
<feature type="transmembrane region" description="Helical" evidence="6">
    <location>
        <begin position="1515"/>
        <end position="1538"/>
    </location>
</feature>
<comment type="subcellular location">
    <subcellularLocation>
        <location evidence="1">Cell membrane</location>
        <topology evidence="1">Multi-pass membrane protein</topology>
    </subcellularLocation>
</comment>
<dbReference type="Proteomes" id="UP000292402">
    <property type="component" value="Unassembled WGS sequence"/>
</dbReference>
<dbReference type="Pfam" id="PF25438">
    <property type="entry name" value="DUF7896"/>
    <property type="match status" value="1"/>
</dbReference>
<dbReference type="Pfam" id="PF01544">
    <property type="entry name" value="CorA"/>
    <property type="match status" value="1"/>
</dbReference>
<dbReference type="Gene3D" id="1.20.58.340">
    <property type="entry name" value="Magnesium transport protein CorA, transmembrane region"/>
    <property type="match status" value="1"/>
</dbReference>